<evidence type="ECO:0000313" key="2">
    <source>
        <dbReference type="Proteomes" id="UP001077662"/>
    </source>
</evidence>
<dbReference type="EMBL" id="JAPTNE010000003">
    <property type="protein sequence ID" value="MCZ0805870.1"/>
    <property type="molecule type" value="Genomic_DNA"/>
</dbReference>
<sequence length="73" mass="8217">MESKGGISLKPEFAIYKGEELLAMGTAEDCAKELGVTKEYIQWLTMPTAKRRLANRKNPEKCTVGIRLDDEDQ</sequence>
<protein>
    <submittedName>
        <fullName evidence="1">Uncharacterized protein</fullName>
    </submittedName>
</protein>
<dbReference type="AlphaFoldDB" id="A0AAP3DEV3"/>
<dbReference type="Proteomes" id="UP001077662">
    <property type="component" value="Unassembled WGS sequence"/>
</dbReference>
<proteinExistence type="predicted"/>
<accession>A0AAP3DEV3</accession>
<reference evidence="1" key="1">
    <citation type="submission" date="2022-09" db="EMBL/GenBank/DDBJ databases">
        <title>Genome analysis and characterization of larvicidal activity of Brevibacillus strains.</title>
        <authorList>
            <person name="Patrusheva E.V."/>
            <person name="Izotova A.O."/>
            <person name="Toshchakov S.V."/>
            <person name="Sineoky S.P."/>
        </authorList>
    </citation>
    <scope>NUCLEOTIDE SEQUENCE</scope>
    <source>
        <strain evidence="1">VKPM_B-13247</strain>
    </source>
</reference>
<organism evidence="1 2">
    <name type="scientific">Brevibacillus laterosporus</name>
    <name type="common">Bacillus laterosporus</name>
    <dbReference type="NCBI Taxonomy" id="1465"/>
    <lineage>
        <taxon>Bacteria</taxon>
        <taxon>Bacillati</taxon>
        <taxon>Bacillota</taxon>
        <taxon>Bacilli</taxon>
        <taxon>Bacillales</taxon>
        <taxon>Paenibacillaceae</taxon>
        <taxon>Brevibacillus</taxon>
    </lineage>
</organism>
<name>A0AAP3DEV3_BRELA</name>
<gene>
    <name evidence="1" type="ORF">O0554_02900</name>
</gene>
<comment type="caution">
    <text evidence="1">The sequence shown here is derived from an EMBL/GenBank/DDBJ whole genome shotgun (WGS) entry which is preliminary data.</text>
</comment>
<evidence type="ECO:0000313" key="1">
    <source>
        <dbReference type="EMBL" id="MCZ0805870.1"/>
    </source>
</evidence>
<dbReference type="RefSeq" id="WP_258432848.1">
    <property type="nucleotide sequence ID" value="NZ_JANSGW010000003.1"/>
</dbReference>